<dbReference type="InterPro" id="IPR036879">
    <property type="entry name" value="TF_MADSbox_sf"/>
</dbReference>
<reference evidence="7 10" key="2">
    <citation type="journal article" date="2014" name="BMC Genomics">
        <title>An improved genome release (version Mt4.0) for the model legume Medicago truncatula.</title>
        <authorList>
            <person name="Tang H."/>
            <person name="Krishnakumar V."/>
            <person name="Bidwell S."/>
            <person name="Rosen B."/>
            <person name="Chan A."/>
            <person name="Zhou S."/>
            <person name="Gentzbittel L."/>
            <person name="Childs K.L."/>
            <person name="Yandell M."/>
            <person name="Gundlach H."/>
            <person name="Mayer K.F."/>
            <person name="Schwartz D.C."/>
            <person name="Town C.D."/>
        </authorList>
    </citation>
    <scope>GENOME REANNOTATION</scope>
    <source>
        <strain evidence="7">A17</strain>
        <strain evidence="9 10">cv. Jemalong A17</strain>
    </source>
</reference>
<reference evidence="9" key="3">
    <citation type="submission" date="2015-04" db="UniProtKB">
        <authorList>
            <consortium name="EnsemblPlants"/>
        </authorList>
    </citation>
    <scope>IDENTIFICATION</scope>
    <source>
        <strain evidence="9">cv. Jemalong A17</strain>
    </source>
</reference>
<keyword evidence="10" id="KW-1185">Reference proteome</keyword>
<name>A0A072TZK6_MEDTR</name>
<evidence type="ECO:0000313" key="8">
    <source>
        <dbReference type="EMBL" id="RHN46140.1"/>
    </source>
</evidence>
<evidence type="ECO:0000256" key="2">
    <source>
        <dbReference type="ARBA" id="ARBA00023015"/>
    </source>
</evidence>
<evidence type="ECO:0000256" key="3">
    <source>
        <dbReference type="ARBA" id="ARBA00023125"/>
    </source>
</evidence>
<dbReference type="Gene3D" id="3.40.1810.10">
    <property type="entry name" value="Transcription factor, MADS-box"/>
    <property type="match status" value="1"/>
</dbReference>
<sequence>MFEKDKHILVFFKSNHNTGVRIYTHKKWLYNDSFAIQVTFLKHRSGLFKKVNELCTLCGVDVALVVFSPSKKVFSFGHPNVDMVIDRYLSGVPSQNNNTIEFIEAHRSTKVCELNAMLIQINNTLDEEKKCGDELSLSCKALKAQFWWAYPIDGMNKAQLELFKKMLVELKKLVNQHVDRSAIQGATAHTFPFSVGKDLSSNIPLHYQPNPQQIEMFSPQNFHNPMLQPHLIGFNNMGRGRYGPPGFY</sequence>
<dbReference type="Proteomes" id="UP000265566">
    <property type="component" value="Chromosome 7"/>
</dbReference>
<accession>A0A072TZK6</accession>
<dbReference type="Proteomes" id="UP000002051">
    <property type="component" value="Unassembled WGS sequence"/>
</dbReference>
<dbReference type="GO" id="GO:0006357">
    <property type="term" value="P:regulation of transcription by RNA polymerase II"/>
    <property type="evidence" value="ECO:0000318"/>
    <property type="project" value="GO_Central"/>
</dbReference>
<dbReference type="GO" id="GO:0005634">
    <property type="term" value="C:nucleus"/>
    <property type="evidence" value="ECO:0007669"/>
    <property type="project" value="UniProtKB-SubCell"/>
</dbReference>
<evidence type="ECO:0000313" key="9">
    <source>
        <dbReference type="EnsemblPlants" id="KEH22919"/>
    </source>
</evidence>
<dbReference type="GO" id="GO:0000981">
    <property type="term" value="F:DNA-binding transcription factor activity, RNA polymerase II-specific"/>
    <property type="evidence" value="ECO:0000318"/>
    <property type="project" value="GO_Central"/>
</dbReference>
<dbReference type="SUPFAM" id="SSF55455">
    <property type="entry name" value="SRF-like"/>
    <property type="match status" value="1"/>
</dbReference>
<keyword evidence="4" id="KW-0804">Transcription</keyword>
<dbReference type="GO" id="GO:0046983">
    <property type="term" value="F:protein dimerization activity"/>
    <property type="evidence" value="ECO:0007669"/>
    <property type="project" value="InterPro"/>
</dbReference>
<dbReference type="AlphaFoldDB" id="A0A072TZK6"/>
<keyword evidence="5" id="KW-0539">Nucleus</keyword>
<dbReference type="PANTHER" id="PTHR11945">
    <property type="entry name" value="MADS BOX PROTEIN"/>
    <property type="match status" value="1"/>
</dbReference>
<dbReference type="Pfam" id="PF00319">
    <property type="entry name" value="SRF-TF"/>
    <property type="match status" value="1"/>
</dbReference>
<dbReference type="EMBL" id="CM001223">
    <property type="protein sequence ID" value="KEH22919.1"/>
    <property type="molecule type" value="Genomic_DNA"/>
</dbReference>
<dbReference type="GO" id="GO:0000978">
    <property type="term" value="F:RNA polymerase II cis-regulatory region sequence-specific DNA binding"/>
    <property type="evidence" value="ECO:0000318"/>
    <property type="project" value="GO_Central"/>
</dbReference>
<proteinExistence type="predicted"/>
<protein>
    <submittedName>
        <fullName evidence="7">MADS-box transcription factor family protein</fullName>
    </submittedName>
    <submittedName>
        <fullName evidence="8">Putative transcription factor MADS-type1 family</fullName>
    </submittedName>
</protein>
<organism evidence="7 10">
    <name type="scientific">Medicago truncatula</name>
    <name type="common">Barrel medic</name>
    <name type="synonym">Medicago tribuloides</name>
    <dbReference type="NCBI Taxonomy" id="3880"/>
    <lineage>
        <taxon>Eukaryota</taxon>
        <taxon>Viridiplantae</taxon>
        <taxon>Streptophyta</taxon>
        <taxon>Embryophyta</taxon>
        <taxon>Tracheophyta</taxon>
        <taxon>Spermatophyta</taxon>
        <taxon>Magnoliopsida</taxon>
        <taxon>eudicotyledons</taxon>
        <taxon>Gunneridae</taxon>
        <taxon>Pentapetalae</taxon>
        <taxon>rosids</taxon>
        <taxon>fabids</taxon>
        <taxon>Fabales</taxon>
        <taxon>Fabaceae</taxon>
        <taxon>Papilionoideae</taxon>
        <taxon>50 kb inversion clade</taxon>
        <taxon>NPAAA clade</taxon>
        <taxon>Hologalegina</taxon>
        <taxon>IRL clade</taxon>
        <taxon>Trifolieae</taxon>
        <taxon>Medicago</taxon>
    </lineage>
</organism>
<gene>
    <name evidence="9" type="primary">25498511</name>
    <name evidence="7" type="ordered locus">MTR_7g062350</name>
    <name evidence="8" type="ORF">MtrunA17_Chr7g0238991</name>
</gene>
<evidence type="ECO:0000256" key="1">
    <source>
        <dbReference type="ARBA" id="ARBA00004123"/>
    </source>
</evidence>
<keyword evidence="3" id="KW-0238">DNA-binding</keyword>
<evidence type="ECO:0000259" key="6">
    <source>
        <dbReference type="PROSITE" id="PS50066"/>
    </source>
</evidence>
<dbReference type="KEGG" id="mtr:25498511"/>
<keyword evidence="2" id="KW-0805">Transcription regulation</keyword>
<dbReference type="PROSITE" id="PS50066">
    <property type="entry name" value="MADS_BOX_2"/>
    <property type="match status" value="1"/>
</dbReference>
<reference evidence="8" key="4">
    <citation type="journal article" date="2018" name="Nat. Plants">
        <title>Whole-genome landscape of Medicago truncatula symbiotic genes.</title>
        <authorList>
            <person name="Pecrix Y."/>
            <person name="Gamas P."/>
            <person name="Carrere S."/>
        </authorList>
    </citation>
    <scope>NUCLEOTIDE SEQUENCE</scope>
    <source>
        <tissue evidence="8">Leaves</tissue>
    </source>
</reference>
<comment type="subcellular location">
    <subcellularLocation>
        <location evidence="1">Nucleus</location>
    </subcellularLocation>
</comment>
<dbReference type="Gramene" id="rna40583">
    <property type="protein sequence ID" value="RHN46140.1"/>
    <property type="gene ID" value="gene40583"/>
</dbReference>
<dbReference type="InterPro" id="IPR002100">
    <property type="entry name" value="TF_MADSbox"/>
</dbReference>
<reference evidence="7 10" key="1">
    <citation type="journal article" date="2011" name="Nature">
        <title>The Medicago genome provides insight into the evolution of rhizobial symbioses.</title>
        <authorList>
            <person name="Young N.D."/>
            <person name="Debelle F."/>
            <person name="Oldroyd G.E."/>
            <person name="Geurts R."/>
            <person name="Cannon S.B."/>
            <person name="Udvardi M.K."/>
            <person name="Benedito V.A."/>
            <person name="Mayer K.F."/>
            <person name="Gouzy J."/>
            <person name="Schoof H."/>
            <person name="Van de Peer Y."/>
            <person name="Proost S."/>
            <person name="Cook D.R."/>
            <person name="Meyers B.C."/>
            <person name="Spannagl M."/>
            <person name="Cheung F."/>
            <person name="De Mita S."/>
            <person name="Krishnakumar V."/>
            <person name="Gundlach H."/>
            <person name="Zhou S."/>
            <person name="Mudge J."/>
            <person name="Bharti A.K."/>
            <person name="Murray J.D."/>
            <person name="Naoumkina M.A."/>
            <person name="Rosen B."/>
            <person name="Silverstein K.A."/>
            <person name="Tang H."/>
            <person name="Rombauts S."/>
            <person name="Zhao P.X."/>
            <person name="Zhou P."/>
            <person name="Barbe V."/>
            <person name="Bardou P."/>
            <person name="Bechner M."/>
            <person name="Bellec A."/>
            <person name="Berger A."/>
            <person name="Berges H."/>
            <person name="Bidwell S."/>
            <person name="Bisseling T."/>
            <person name="Choisne N."/>
            <person name="Couloux A."/>
            <person name="Denny R."/>
            <person name="Deshpande S."/>
            <person name="Dai X."/>
            <person name="Doyle J.J."/>
            <person name="Dudez A.M."/>
            <person name="Farmer A.D."/>
            <person name="Fouteau S."/>
            <person name="Franken C."/>
            <person name="Gibelin C."/>
            <person name="Gish J."/>
            <person name="Goldstein S."/>
            <person name="Gonzalez A.J."/>
            <person name="Green P.J."/>
            <person name="Hallab A."/>
            <person name="Hartog M."/>
            <person name="Hua A."/>
            <person name="Humphray S.J."/>
            <person name="Jeong D.H."/>
            <person name="Jing Y."/>
            <person name="Jocker A."/>
            <person name="Kenton S.M."/>
            <person name="Kim D.J."/>
            <person name="Klee K."/>
            <person name="Lai H."/>
            <person name="Lang C."/>
            <person name="Lin S."/>
            <person name="Macmil S.L."/>
            <person name="Magdelenat G."/>
            <person name="Matthews L."/>
            <person name="McCorrison J."/>
            <person name="Monaghan E.L."/>
            <person name="Mun J.H."/>
            <person name="Najar F.Z."/>
            <person name="Nicholson C."/>
            <person name="Noirot C."/>
            <person name="O'Bleness M."/>
            <person name="Paule C.R."/>
            <person name="Poulain J."/>
            <person name="Prion F."/>
            <person name="Qin B."/>
            <person name="Qu C."/>
            <person name="Retzel E.F."/>
            <person name="Riddle C."/>
            <person name="Sallet E."/>
            <person name="Samain S."/>
            <person name="Samson N."/>
            <person name="Sanders I."/>
            <person name="Saurat O."/>
            <person name="Scarpelli C."/>
            <person name="Schiex T."/>
            <person name="Segurens B."/>
            <person name="Severin A.J."/>
            <person name="Sherrier D.J."/>
            <person name="Shi R."/>
            <person name="Sims S."/>
            <person name="Singer S.R."/>
            <person name="Sinharoy S."/>
            <person name="Sterck L."/>
            <person name="Viollet A."/>
            <person name="Wang B.B."/>
            <person name="Wang K."/>
            <person name="Wang M."/>
            <person name="Wang X."/>
            <person name="Warfsmann J."/>
            <person name="Weissenbach J."/>
            <person name="White D.D."/>
            <person name="White J.D."/>
            <person name="Wiley G.B."/>
            <person name="Wincker P."/>
            <person name="Xing Y."/>
            <person name="Yang L."/>
            <person name="Yao Z."/>
            <person name="Ying F."/>
            <person name="Zhai J."/>
            <person name="Zhou L."/>
            <person name="Zuber A."/>
            <person name="Denarie J."/>
            <person name="Dixon R.A."/>
            <person name="May G.D."/>
            <person name="Schwartz D.C."/>
            <person name="Rogers J."/>
            <person name="Quetier F."/>
            <person name="Town C.D."/>
            <person name="Roe B.A."/>
        </authorList>
    </citation>
    <scope>NUCLEOTIDE SEQUENCE [LARGE SCALE GENOMIC DNA]</scope>
    <source>
        <strain evidence="7">A17</strain>
        <strain evidence="9 10">cv. Jemalong A17</strain>
    </source>
</reference>
<feature type="domain" description="MADS-box" evidence="6">
    <location>
        <begin position="37"/>
        <end position="80"/>
    </location>
</feature>
<dbReference type="FunFam" id="3.40.1810.10:FF:000006">
    <property type="entry name" value="Agamous-like MADS-box protein AGL62"/>
    <property type="match status" value="1"/>
</dbReference>
<evidence type="ECO:0000313" key="10">
    <source>
        <dbReference type="Proteomes" id="UP000002051"/>
    </source>
</evidence>
<dbReference type="SMART" id="SM00432">
    <property type="entry name" value="MADS"/>
    <property type="match status" value="1"/>
</dbReference>
<evidence type="ECO:0000313" key="7">
    <source>
        <dbReference type="EMBL" id="KEH22919.1"/>
    </source>
</evidence>
<dbReference type="HOGENOM" id="CLU_053053_5_3_1"/>
<dbReference type="PANTHER" id="PTHR11945:SF818">
    <property type="entry name" value="AGAMOUS-LIKE MADS-BOX PROTEIN AGL62"/>
    <property type="match status" value="1"/>
</dbReference>
<dbReference type="PRINTS" id="PR00404">
    <property type="entry name" value="MADSDOMAIN"/>
</dbReference>
<evidence type="ECO:0000256" key="4">
    <source>
        <dbReference type="ARBA" id="ARBA00023163"/>
    </source>
</evidence>
<dbReference type="EMBL" id="PSQE01000007">
    <property type="protein sequence ID" value="RHN46140.1"/>
    <property type="molecule type" value="Genomic_DNA"/>
</dbReference>
<dbReference type="OrthoDB" id="1933443at2759"/>
<evidence type="ECO:0000256" key="5">
    <source>
        <dbReference type="ARBA" id="ARBA00023242"/>
    </source>
</evidence>
<dbReference type="EnsemblPlants" id="KEH22919">
    <property type="protein sequence ID" value="KEH22919"/>
    <property type="gene ID" value="MTR_7g062350"/>
</dbReference>